<dbReference type="GO" id="GO:0004713">
    <property type="term" value="F:protein tyrosine kinase activity"/>
    <property type="evidence" value="ECO:0007669"/>
    <property type="project" value="InterPro"/>
</dbReference>
<keyword evidence="6" id="KW-0472">Membrane</keyword>
<dbReference type="EMBL" id="CACTIH010002080">
    <property type="protein sequence ID" value="CAA2973033.1"/>
    <property type="molecule type" value="Genomic_DNA"/>
</dbReference>
<name>A0A8S0R3X2_OLEEU</name>
<dbReference type="GO" id="GO:0016020">
    <property type="term" value="C:membrane"/>
    <property type="evidence" value="ECO:0007669"/>
    <property type="project" value="UniProtKB-SubCell"/>
</dbReference>
<dbReference type="Gene3D" id="3.30.200.20">
    <property type="entry name" value="Phosphorylase Kinase, domain 1"/>
    <property type="match status" value="1"/>
</dbReference>
<comment type="caution">
    <text evidence="10">The sequence shown here is derived from an EMBL/GenBank/DDBJ whole genome shotgun (WGS) entry which is preliminary data.</text>
</comment>
<evidence type="ECO:0000256" key="4">
    <source>
        <dbReference type="ARBA" id="ARBA00022729"/>
    </source>
</evidence>
<keyword evidence="10" id="KW-0675">Receptor</keyword>
<evidence type="ECO:0000256" key="5">
    <source>
        <dbReference type="ARBA" id="ARBA00022989"/>
    </source>
</evidence>
<evidence type="ECO:0000256" key="8">
    <source>
        <dbReference type="PROSITE-ProRule" id="PRU10141"/>
    </source>
</evidence>
<feature type="binding site" evidence="8">
    <location>
        <position position="31"/>
    </location>
    <ligand>
        <name>ATP</name>
        <dbReference type="ChEBI" id="CHEBI:30616"/>
    </ligand>
</feature>
<comment type="subcellular location">
    <subcellularLocation>
        <location evidence="1">Membrane</location>
        <topology evidence="1">Single-pass type I membrane protein</topology>
    </subcellularLocation>
</comment>
<dbReference type="AlphaFoldDB" id="A0A8S0R3X2"/>
<keyword evidence="10" id="KW-0418">Kinase</keyword>
<proteinExistence type="predicted"/>
<dbReference type="PROSITE" id="PS50011">
    <property type="entry name" value="PROTEIN_KINASE_DOM"/>
    <property type="match status" value="1"/>
</dbReference>
<evidence type="ECO:0000256" key="6">
    <source>
        <dbReference type="ARBA" id="ARBA00023136"/>
    </source>
</evidence>
<dbReference type="PROSITE" id="PS00107">
    <property type="entry name" value="PROTEIN_KINASE_ATP"/>
    <property type="match status" value="1"/>
</dbReference>
<dbReference type="Pfam" id="PF07714">
    <property type="entry name" value="PK_Tyr_Ser-Thr"/>
    <property type="match status" value="1"/>
</dbReference>
<keyword evidence="8" id="KW-0067">ATP-binding</keyword>
<keyword evidence="11" id="KW-1185">Reference proteome</keyword>
<dbReference type="InterPro" id="IPR045874">
    <property type="entry name" value="LRK10/LRL21-25-like"/>
</dbReference>
<dbReference type="GO" id="GO:0004674">
    <property type="term" value="F:protein serine/threonine kinase activity"/>
    <property type="evidence" value="ECO:0007669"/>
    <property type="project" value="UniProtKB-KW"/>
</dbReference>
<keyword evidence="7" id="KW-0325">Glycoprotein</keyword>
<protein>
    <submittedName>
        <fullName evidence="10">LEAF RUST 10 DISEASE-RESISTANCE LOCUS RECEPTOR-LIKE PROTEIN KINASE-like</fullName>
    </submittedName>
</protein>
<evidence type="ECO:0000256" key="7">
    <source>
        <dbReference type="ARBA" id="ARBA00023180"/>
    </source>
</evidence>
<evidence type="ECO:0000256" key="2">
    <source>
        <dbReference type="ARBA" id="ARBA00022527"/>
    </source>
</evidence>
<dbReference type="InterPro" id="IPR001245">
    <property type="entry name" value="Ser-Thr/Tyr_kinase_cat_dom"/>
</dbReference>
<evidence type="ECO:0000256" key="3">
    <source>
        <dbReference type="ARBA" id="ARBA00022692"/>
    </source>
</evidence>
<accession>A0A8S0R3X2</accession>
<dbReference type="SUPFAM" id="SSF56112">
    <property type="entry name" value="Protein kinase-like (PK-like)"/>
    <property type="match status" value="1"/>
</dbReference>
<dbReference type="Gene3D" id="1.10.510.10">
    <property type="entry name" value="Transferase(Phosphotransferase) domain 1"/>
    <property type="match status" value="1"/>
</dbReference>
<dbReference type="InterPro" id="IPR000719">
    <property type="entry name" value="Prot_kinase_dom"/>
</dbReference>
<keyword evidence="4" id="KW-0732">Signal</keyword>
<dbReference type="SMART" id="SM00219">
    <property type="entry name" value="TyrKc"/>
    <property type="match status" value="1"/>
</dbReference>
<feature type="domain" description="Protein kinase" evidence="9">
    <location>
        <begin position="3"/>
        <end position="133"/>
    </location>
</feature>
<organism evidence="10 11">
    <name type="scientific">Olea europaea subsp. europaea</name>
    <dbReference type="NCBI Taxonomy" id="158383"/>
    <lineage>
        <taxon>Eukaryota</taxon>
        <taxon>Viridiplantae</taxon>
        <taxon>Streptophyta</taxon>
        <taxon>Embryophyta</taxon>
        <taxon>Tracheophyta</taxon>
        <taxon>Spermatophyta</taxon>
        <taxon>Magnoliopsida</taxon>
        <taxon>eudicotyledons</taxon>
        <taxon>Gunneridae</taxon>
        <taxon>Pentapetalae</taxon>
        <taxon>asterids</taxon>
        <taxon>lamiids</taxon>
        <taxon>Lamiales</taxon>
        <taxon>Oleaceae</taxon>
        <taxon>Oleeae</taxon>
        <taxon>Olea</taxon>
    </lineage>
</organism>
<evidence type="ECO:0000313" key="11">
    <source>
        <dbReference type="Proteomes" id="UP000594638"/>
    </source>
</evidence>
<dbReference type="InterPro" id="IPR011009">
    <property type="entry name" value="Kinase-like_dom_sf"/>
</dbReference>
<reference evidence="10 11" key="1">
    <citation type="submission" date="2019-12" db="EMBL/GenBank/DDBJ databases">
        <authorList>
            <person name="Alioto T."/>
            <person name="Alioto T."/>
            <person name="Gomez Garrido J."/>
        </authorList>
    </citation>
    <scope>NUCLEOTIDE SEQUENCE [LARGE SCALE GENOMIC DNA]</scope>
</reference>
<dbReference type="Gramene" id="OE9A045874T1">
    <property type="protein sequence ID" value="OE9A045874C1"/>
    <property type="gene ID" value="OE9A045874"/>
</dbReference>
<evidence type="ECO:0000313" key="10">
    <source>
        <dbReference type="EMBL" id="CAA2973033.1"/>
    </source>
</evidence>
<dbReference type="InterPro" id="IPR017441">
    <property type="entry name" value="Protein_kinase_ATP_BS"/>
</dbReference>
<evidence type="ECO:0000259" key="9">
    <source>
        <dbReference type="PROSITE" id="PS50011"/>
    </source>
</evidence>
<dbReference type="GO" id="GO:0005524">
    <property type="term" value="F:ATP binding"/>
    <property type="evidence" value="ECO:0007669"/>
    <property type="project" value="UniProtKB-UniRule"/>
</dbReference>
<dbReference type="InterPro" id="IPR020635">
    <property type="entry name" value="Tyr_kinase_cat_dom"/>
</dbReference>
<keyword evidence="8" id="KW-0547">Nucleotide-binding</keyword>
<sequence length="133" mass="14878">MTKSFNDNLGKGVFANVYRGKLPDDRLVAVKILKESKGNREKFINEVASISRTSHVTDVTLLGFCFDGSKRALVYEFMPNGSLEKFICSNTSVAKHQLGWENLFQIAIGIAKGIEYLHHGCNTRILHFDIKAS</sequence>
<keyword evidence="2" id="KW-0723">Serine/threonine-protein kinase</keyword>
<dbReference type="Proteomes" id="UP000594638">
    <property type="component" value="Unassembled WGS sequence"/>
</dbReference>
<keyword evidence="5" id="KW-1133">Transmembrane helix</keyword>
<dbReference type="PANTHER" id="PTHR27009">
    <property type="entry name" value="RUST RESISTANCE KINASE LR10-RELATED"/>
    <property type="match status" value="1"/>
</dbReference>
<dbReference type="OrthoDB" id="1089752at2759"/>
<gene>
    <name evidence="10" type="ORF">OLEA9_A045874</name>
</gene>
<keyword evidence="3" id="KW-0812">Transmembrane</keyword>
<keyword evidence="10" id="KW-0808">Transferase</keyword>
<evidence type="ECO:0000256" key="1">
    <source>
        <dbReference type="ARBA" id="ARBA00004479"/>
    </source>
</evidence>